<dbReference type="EMBL" id="KE525036">
    <property type="protein sequence ID" value="KFB40759.1"/>
    <property type="molecule type" value="Genomic_DNA"/>
</dbReference>
<evidence type="ECO:0000313" key="1">
    <source>
        <dbReference type="EMBL" id="KFB40759.1"/>
    </source>
</evidence>
<organism evidence="1">
    <name type="scientific">Anopheles sinensis</name>
    <name type="common">Mosquito</name>
    <dbReference type="NCBI Taxonomy" id="74873"/>
    <lineage>
        <taxon>Eukaryota</taxon>
        <taxon>Metazoa</taxon>
        <taxon>Ecdysozoa</taxon>
        <taxon>Arthropoda</taxon>
        <taxon>Hexapoda</taxon>
        <taxon>Insecta</taxon>
        <taxon>Pterygota</taxon>
        <taxon>Neoptera</taxon>
        <taxon>Endopterygota</taxon>
        <taxon>Diptera</taxon>
        <taxon>Nematocera</taxon>
        <taxon>Culicoidea</taxon>
        <taxon>Culicidae</taxon>
        <taxon>Anophelinae</taxon>
        <taxon>Anopheles</taxon>
    </lineage>
</organism>
<gene>
    <name evidence="1" type="ORF">ZHAS_00008187</name>
</gene>
<protein>
    <submittedName>
        <fullName evidence="1 2">Uncharacterized protein</fullName>
    </submittedName>
</protein>
<dbReference type="EMBL" id="ATLV01015792">
    <property type="status" value="NOT_ANNOTATED_CDS"/>
    <property type="molecule type" value="Genomic_DNA"/>
</dbReference>
<reference evidence="2" key="2">
    <citation type="submission" date="2020-05" db="UniProtKB">
        <authorList>
            <consortium name="EnsemblMetazoa"/>
        </authorList>
    </citation>
    <scope>IDENTIFICATION</scope>
</reference>
<dbReference type="VEuPathDB" id="VectorBase:ASIC008187"/>
<name>A0A084VS15_ANOSI</name>
<proteinExistence type="predicted"/>
<keyword evidence="3" id="KW-1185">Reference proteome</keyword>
<evidence type="ECO:0000313" key="3">
    <source>
        <dbReference type="Proteomes" id="UP000030765"/>
    </source>
</evidence>
<sequence length="114" mass="12739">MQQSADPARRLLRDVTTSCLEQRLPEASIYHAPERKVLATGGLEGAKLTPGRFTRTIGHNGPGLTPTEWFQNSLLAHVAPVVVRSVLLFPGEHLVRVSSWFSWRVPKDNFQSLH</sequence>
<evidence type="ECO:0000313" key="2">
    <source>
        <dbReference type="EnsemblMetazoa" id="ASIC008187-PA"/>
    </source>
</evidence>
<dbReference type="AlphaFoldDB" id="A0A084VS15"/>
<accession>A0A084VS15</accession>
<dbReference type="Proteomes" id="UP000030765">
    <property type="component" value="Unassembled WGS sequence"/>
</dbReference>
<reference evidence="1 3" key="1">
    <citation type="journal article" date="2014" name="BMC Genomics">
        <title>Genome sequence of Anopheles sinensis provides insight into genetics basis of mosquito competence for malaria parasites.</title>
        <authorList>
            <person name="Zhou D."/>
            <person name="Zhang D."/>
            <person name="Ding G."/>
            <person name="Shi L."/>
            <person name="Hou Q."/>
            <person name="Ye Y."/>
            <person name="Xu Y."/>
            <person name="Zhou H."/>
            <person name="Xiong C."/>
            <person name="Li S."/>
            <person name="Yu J."/>
            <person name="Hong S."/>
            <person name="Yu X."/>
            <person name="Zou P."/>
            <person name="Chen C."/>
            <person name="Chang X."/>
            <person name="Wang W."/>
            <person name="Lv Y."/>
            <person name="Sun Y."/>
            <person name="Ma L."/>
            <person name="Shen B."/>
            <person name="Zhu C."/>
        </authorList>
    </citation>
    <scope>NUCLEOTIDE SEQUENCE [LARGE SCALE GENOMIC DNA]</scope>
</reference>
<dbReference type="EnsemblMetazoa" id="ASIC008187-RA">
    <property type="protein sequence ID" value="ASIC008187-PA"/>
    <property type="gene ID" value="ASIC008187"/>
</dbReference>